<evidence type="ECO:0000256" key="1">
    <source>
        <dbReference type="SAM" id="MobiDB-lite"/>
    </source>
</evidence>
<dbReference type="OrthoDB" id="10503578at2759"/>
<dbReference type="EMBL" id="SNSC02000021">
    <property type="protein sequence ID" value="TID15190.1"/>
    <property type="molecule type" value="Genomic_DNA"/>
</dbReference>
<evidence type="ECO:0000313" key="3">
    <source>
        <dbReference type="Proteomes" id="UP000298493"/>
    </source>
</evidence>
<proteinExistence type="predicted"/>
<accession>A0A4Z1P4Q0</accession>
<feature type="compositionally biased region" description="Low complexity" evidence="1">
    <location>
        <begin position="51"/>
        <end position="78"/>
    </location>
</feature>
<feature type="region of interest" description="Disordered" evidence="1">
    <location>
        <begin position="1"/>
        <end position="114"/>
    </location>
</feature>
<keyword evidence="3" id="KW-1185">Reference proteome</keyword>
<comment type="caution">
    <text evidence="2">The sequence shown here is derived from an EMBL/GenBank/DDBJ whole genome shotgun (WGS) entry which is preliminary data.</text>
</comment>
<dbReference type="Proteomes" id="UP000298493">
    <property type="component" value="Unassembled WGS sequence"/>
</dbReference>
<dbReference type="AlphaFoldDB" id="A0A4Z1P4Q0"/>
<feature type="compositionally biased region" description="Basic and acidic residues" evidence="1">
    <location>
        <begin position="92"/>
        <end position="101"/>
    </location>
</feature>
<evidence type="ECO:0000313" key="2">
    <source>
        <dbReference type="EMBL" id="TID15190.1"/>
    </source>
</evidence>
<reference evidence="2 3" key="1">
    <citation type="submission" date="2019-04" db="EMBL/GenBank/DDBJ databases">
        <title>High contiguity whole genome sequence and gene annotation resource for two Venturia nashicola isolates.</title>
        <authorList>
            <person name="Prokchorchik M."/>
            <person name="Won K."/>
            <person name="Lee Y."/>
            <person name="Choi E.D."/>
            <person name="Segonzac C."/>
            <person name="Sohn K.H."/>
        </authorList>
    </citation>
    <scope>NUCLEOTIDE SEQUENCE [LARGE SCALE GENOMIC DNA]</scope>
    <source>
        <strain evidence="2 3">PRI2</strain>
    </source>
</reference>
<protein>
    <submittedName>
        <fullName evidence="2">Uncharacterized protein</fullName>
    </submittedName>
</protein>
<organism evidence="2 3">
    <name type="scientific">Venturia nashicola</name>
    <dbReference type="NCBI Taxonomy" id="86259"/>
    <lineage>
        <taxon>Eukaryota</taxon>
        <taxon>Fungi</taxon>
        <taxon>Dikarya</taxon>
        <taxon>Ascomycota</taxon>
        <taxon>Pezizomycotina</taxon>
        <taxon>Dothideomycetes</taxon>
        <taxon>Pleosporomycetidae</taxon>
        <taxon>Venturiales</taxon>
        <taxon>Venturiaceae</taxon>
        <taxon>Venturia</taxon>
    </lineage>
</organism>
<name>A0A4Z1P4Q0_9PEZI</name>
<feature type="region of interest" description="Disordered" evidence="1">
    <location>
        <begin position="136"/>
        <end position="156"/>
    </location>
</feature>
<sequence>MLRTVARSALGSSSHVAKITTRAASTSHTSSSFASTITGPAGRRAKLEPASTSSPVTVTDSTGRPVSSTSATASKSSSEAYPGKPAALFENKQMESEKLNTKTDTIPNPRPHNVSDWVHNVVSDSKMLQAVLYGVQNPSERPGRPGLLSKLKGGSA</sequence>
<gene>
    <name evidence="2" type="ORF">E6O75_ATG08443</name>
</gene>
<feature type="compositionally biased region" description="Low complexity" evidence="1">
    <location>
        <begin position="20"/>
        <end position="38"/>
    </location>
</feature>